<protein>
    <submittedName>
        <fullName evidence="5">Patatin</fullName>
    </submittedName>
</protein>
<gene>
    <name evidence="5" type="ORF">MNB_SV-3-135</name>
</gene>
<dbReference type="GO" id="GO:0016787">
    <property type="term" value="F:hydrolase activity"/>
    <property type="evidence" value="ECO:0007669"/>
    <property type="project" value="UniProtKB-KW"/>
</dbReference>
<name>A0A1W1BQC4_9ZZZZ</name>
<evidence type="ECO:0000313" key="5">
    <source>
        <dbReference type="EMBL" id="SFV55706.1"/>
    </source>
</evidence>
<evidence type="ECO:0000256" key="3">
    <source>
        <dbReference type="ARBA" id="ARBA00023098"/>
    </source>
</evidence>
<evidence type="ECO:0000259" key="4">
    <source>
        <dbReference type="PROSITE" id="PS51635"/>
    </source>
</evidence>
<dbReference type="InterPro" id="IPR016035">
    <property type="entry name" value="Acyl_Trfase/lysoPLipase"/>
</dbReference>
<keyword evidence="2" id="KW-0442">Lipid degradation</keyword>
<dbReference type="SUPFAM" id="SSF52151">
    <property type="entry name" value="FabD/lysophospholipase-like"/>
    <property type="match status" value="1"/>
</dbReference>
<dbReference type="PANTHER" id="PTHR14226">
    <property type="entry name" value="NEUROPATHY TARGET ESTERASE/SWISS CHEESE D.MELANOGASTER"/>
    <property type="match status" value="1"/>
</dbReference>
<keyword evidence="1" id="KW-0378">Hydrolase</keyword>
<reference evidence="5" key="1">
    <citation type="submission" date="2016-10" db="EMBL/GenBank/DDBJ databases">
        <authorList>
            <person name="de Groot N.N."/>
        </authorList>
    </citation>
    <scope>NUCLEOTIDE SEQUENCE</scope>
</reference>
<dbReference type="CDD" id="cd07209">
    <property type="entry name" value="Pat_hypo_Ecoli_Z1214_like"/>
    <property type="match status" value="1"/>
</dbReference>
<dbReference type="InterPro" id="IPR050301">
    <property type="entry name" value="NTE"/>
</dbReference>
<keyword evidence="3" id="KW-0443">Lipid metabolism</keyword>
<feature type="domain" description="PNPLA" evidence="4">
    <location>
        <begin position="8"/>
        <end position="228"/>
    </location>
</feature>
<evidence type="ECO:0000256" key="1">
    <source>
        <dbReference type="ARBA" id="ARBA00022801"/>
    </source>
</evidence>
<proteinExistence type="predicted"/>
<dbReference type="Pfam" id="PF01734">
    <property type="entry name" value="Patatin"/>
    <property type="match status" value="1"/>
</dbReference>
<organism evidence="5">
    <name type="scientific">hydrothermal vent metagenome</name>
    <dbReference type="NCBI Taxonomy" id="652676"/>
    <lineage>
        <taxon>unclassified sequences</taxon>
        <taxon>metagenomes</taxon>
        <taxon>ecological metagenomes</taxon>
    </lineage>
</organism>
<dbReference type="EMBL" id="FPHI01000012">
    <property type="protein sequence ID" value="SFV55706.1"/>
    <property type="molecule type" value="Genomic_DNA"/>
</dbReference>
<sequence>MTKTKLGVVLSGGGAKGAYEVGFLKALAEFDIQPEAISGTSIGALNGAIYSAQKDTKISAKLLVELWNDLANSDVLEVDKEKAVKTIIDVLMHFAPVGNVTKLGKLLMIGAKGAKSQEGILTQAPLINRLEQHAPSQALKKGLPFHIGLTKAKGHAIDLKNFLGFGNEETVYKKIQDLNENEMHKAIMASASLPILFDSLEVQGEKYSDGCLSSTDNEWGNTPVKPLVEKEGCTHIIVCHLNEGSFFDRHDELFKDISIIEVRPKAGTFNSALDPLQFKIEKIGIWMDQGYKDSKRILGDAFKALEVVENRKVAERSSDNTVDRLKNRNFKLG</sequence>
<dbReference type="PROSITE" id="PS51635">
    <property type="entry name" value="PNPLA"/>
    <property type="match status" value="1"/>
</dbReference>
<evidence type="ECO:0000256" key="2">
    <source>
        <dbReference type="ARBA" id="ARBA00022963"/>
    </source>
</evidence>
<dbReference type="GO" id="GO:0016042">
    <property type="term" value="P:lipid catabolic process"/>
    <property type="evidence" value="ECO:0007669"/>
    <property type="project" value="UniProtKB-KW"/>
</dbReference>
<dbReference type="AlphaFoldDB" id="A0A1W1BQC4"/>
<dbReference type="PANTHER" id="PTHR14226:SF29">
    <property type="entry name" value="NEUROPATHY TARGET ESTERASE SWS"/>
    <property type="match status" value="1"/>
</dbReference>
<dbReference type="Gene3D" id="3.40.1090.10">
    <property type="entry name" value="Cytosolic phospholipase A2 catalytic domain"/>
    <property type="match status" value="2"/>
</dbReference>
<dbReference type="InterPro" id="IPR002641">
    <property type="entry name" value="PNPLA_dom"/>
</dbReference>
<accession>A0A1W1BQC4</accession>